<dbReference type="SUPFAM" id="SSF56349">
    <property type="entry name" value="DNA breaking-rejoining enzymes"/>
    <property type="match status" value="1"/>
</dbReference>
<sequence>MTQNRPSFLVTKLVTKNKFMTITTHFYLNNYTRKDGKRQIFYDVSINKERERIPTGLYVKPEHWDNMNRRVKKKFDTEDINLSLDNMDSKTTEIKTHYRLSKGAFLDIKTFRNEFFSKTPKYDFISFMRHNIEEVPTKESSKRHARSVLAKLEEYKSPLPFNNLTLGFFEDYRGHLYKKGNKNTTISGNIKTIKKYINLARKHGLFINFDTDELKVGSMAGNKTNLTIKEVSILKDYYFSEDIDPLHMLSLGYFLFSCFTSMRVSEIQNLKRFDLKGNAITFHSEKTEKSHTIVLNNTAKSLVESQPRLFVEHLHANYINRTLKNIMKLEKINIKKNVSMHTGRHTFATNFLRKGGNVRDLQQILNHSSILTTMIYVHIVEKESNLSIYLMD</sequence>
<dbReference type="InterPro" id="IPR010998">
    <property type="entry name" value="Integrase_recombinase_N"/>
</dbReference>
<feature type="domain" description="Tyr recombinase" evidence="4">
    <location>
        <begin position="221"/>
        <end position="390"/>
    </location>
</feature>
<name>A0A316X1N0_9FLAO</name>
<protein>
    <submittedName>
        <fullName evidence="5">Integrase</fullName>
    </submittedName>
</protein>
<dbReference type="InterPro" id="IPR050090">
    <property type="entry name" value="Tyrosine_recombinase_XerCD"/>
</dbReference>
<evidence type="ECO:0000259" key="4">
    <source>
        <dbReference type="PROSITE" id="PS51898"/>
    </source>
</evidence>
<keyword evidence="2" id="KW-0238">DNA-binding</keyword>
<dbReference type="OrthoDB" id="1068680at2"/>
<dbReference type="GO" id="GO:0015074">
    <property type="term" value="P:DNA integration"/>
    <property type="evidence" value="ECO:0007669"/>
    <property type="project" value="InterPro"/>
</dbReference>
<dbReference type="GO" id="GO:0006310">
    <property type="term" value="P:DNA recombination"/>
    <property type="evidence" value="ECO:0007669"/>
    <property type="project" value="UniProtKB-KW"/>
</dbReference>
<dbReference type="PANTHER" id="PTHR30349">
    <property type="entry name" value="PHAGE INTEGRASE-RELATED"/>
    <property type="match status" value="1"/>
</dbReference>
<keyword evidence="3" id="KW-0233">DNA recombination</keyword>
<proteinExistence type="inferred from homology"/>
<dbReference type="InterPro" id="IPR013762">
    <property type="entry name" value="Integrase-like_cat_sf"/>
</dbReference>
<comment type="similarity">
    <text evidence="1">Belongs to the 'phage' integrase family.</text>
</comment>
<dbReference type="PANTHER" id="PTHR30349:SF41">
    <property type="entry name" value="INTEGRASE_RECOMBINASE PROTEIN MJ0367-RELATED"/>
    <property type="match status" value="1"/>
</dbReference>
<dbReference type="PROSITE" id="PS51898">
    <property type="entry name" value="TYR_RECOMBINASE"/>
    <property type="match status" value="1"/>
</dbReference>
<reference evidence="5" key="1">
    <citation type="submission" date="2018-04" db="EMBL/GenBank/DDBJ databases">
        <title>Draft Genome Sequences of Chryseobacterium lactis NCTC11390T isolated from milk, Chryseobacterium oncorhynchi 701B-08T from rainbow trout, and Chryseobacterium viscerum 687B-08T from diseased fish.</title>
        <authorList>
            <person name="Jeong J.-J."/>
            <person name="Lee Y.J."/>
            <person name="Pathiraja D."/>
            <person name="Park B."/>
            <person name="Choi I.-G."/>
            <person name="Kim K.D."/>
        </authorList>
    </citation>
    <scope>NUCLEOTIDE SEQUENCE [LARGE SCALE GENOMIC DNA]</scope>
    <source>
        <strain evidence="5">701B-08</strain>
    </source>
</reference>
<accession>A0A316X1N0</accession>
<comment type="caution">
    <text evidence="5">The sequence shown here is derived from an EMBL/GenBank/DDBJ whole genome shotgun (WGS) entry which is preliminary data.</text>
</comment>
<dbReference type="GO" id="GO:0003677">
    <property type="term" value="F:DNA binding"/>
    <property type="evidence" value="ECO:0007669"/>
    <property type="project" value="UniProtKB-KW"/>
</dbReference>
<keyword evidence="6" id="KW-1185">Reference proteome</keyword>
<dbReference type="Gene3D" id="1.10.150.130">
    <property type="match status" value="1"/>
</dbReference>
<dbReference type="Pfam" id="PF17293">
    <property type="entry name" value="Arm-DNA-bind_5"/>
    <property type="match status" value="1"/>
</dbReference>
<dbReference type="EMBL" id="PPEI02000001">
    <property type="protein sequence ID" value="PWN67585.1"/>
    <property type="molecule type" value="Genomic_DNA"/>
</dbReference>
<dbReference type="Pfam" id="PF13102">
    <property type="entry name" value="Phage_int_SAM_5"/>
    <property type="match status" value="1"/>
</dbReference>
<evidence type="ECO:0000256" key="1">
    <source>
        <dbReference type="ARBA" id="ARBA00008857"/>
    </source>
</evidence>
<evidence type="ECO:0000313" key="5">
    <source>
        <dbReference type="EMBL" id="PWN67585.1"/>
    </source>
</evidence>
<evidence type="ECO:0000256" key="3">
    <source>
        <dbReference type="ARBA" id="ARBA00023172"/>
    </source>
</evidence>
<evidence type="ECO:0000256" key="2">
    <source>
        <dbReference type="ARBA" id="ARBA00023125"/>
    </source>
</evidence>
<dbReference type="Pfam" id="PF00589">
    <property type="entry name" value="Phage_integrase"/>
    <property type="match status" value="1"/>
</dbReference>
<dbReference type="AlphaFoldDB" id="A0A316X1N0"/>
<gene>
    <name evidence="5" type="ORF">C1638_003065</name>
</gene>
<organism evidence="5 6">
    <name type="scientific">Chryseobacterium oncorhynchi</name>
    <dbReference type="NCBI Taxonomy" id="741074"/>
    <lineage>
        <taxon>Bacteria</taxon>
        <taxon>Pseudomonadati</taxon>
        <taxon>Bacteroidota</taxon>
        <taxon>Flavobacteriia</taxon>
        <taxon>Flavobacteriales</taxon>
        <taxon>Weeksellaceae</taxon>
        <taxon>Chryseobacterium group</taxon>
        <taxon>Chryseobacterium</taxon>
    </lineage>
</organism>
<dbReference type="Proteomes" id="UP000236182">
    <property type="component" value="Unassembled WGS sequence"/>
</dbReference>
<dbReference type="Gene3D" id="1.10.443.10">
    <property type="entry name" value="Intergrase catalytic core"/>
    <property type="match status" value="1"/>
</dbReference>
<evidence type="ECO:0000313" key="6">
    <source>
        <dbReference type="Proteomes" id="UP000236182"/>
    </source>
</evidence>
<dbReference type="InterPro" id="IPR035386">
    <property type="entry name" value="Arm-DNA-bind_5"/>
</dbReference>
<dbReference type="InterPro" id="IPR002104">
    <property type="entry name" value="Integrase_catalytic"/>
</dbReference>
<dbReference type="InterPro" id="IPR011010">
    <property type="entry name" value="DNA_brk_join_enz"/>
</dbReference>
<dbReference type="InterPro" id="IPR025269">
    <property type="entry name" value="SAM-like_dom"/>
</dbReference>